<proteinExistence type="inferred from homology"/>
<dbReference type="InterPro" id="IPR009012">
    <property type="entry name" value="GrpE_head"/>
</dbReference>
<feature type="region of interest" description="Disordered" evidence="13">
    <location>
        <begin position="1"/>
        <end position="97"/>
    </location>
</feature>
<dbReference type="OrthoDB" id="5191115at2"/>
<dbReference type="GO" id="GO:0005737">
    <property type="term" value="C:cytoplasm"/>
    <property type="evidence" value="ECO:0007669"/>
    <property type="project" value="UniProtKB-SubCell"/>
</dbReference>
<evidence type="ECO:0000256" key="1">
    <source>
        <dbReference type="ARBA" id="ARBA00004496"/>
    </source>
</evidence>
<dbReference type="Gene3D" id="3.90.20.20">
    <property type="match status" value="1"/>
</dbReference>
<feature type="compositionally biased region" description="Basic and acidic residues" evidence="13">
    <location>
        <begin position="87"/>
        <end position="97"/>
    </location>
</feature>
<dbReference type="SUPFAM" id="SSF58014">
    <property type="entry name" value="Coiled-coil domain of nucleotide exchange factor GrpE"/>
    <property type="match status" value="1"/>
</dbReference>
<organism evidence="14 15">
    <name type="scientific">Pseudoclavibacter caeni</name>
    <dbReference type="NCBI Taxonomy" id="908846"/>
    <lineage>
        <taxon>Bacteria</taxon>
        <taxon>Bacillati</taxon>
        <taxon>Actinomycetota</taxon>
        <taxon>Actinomycetes</taxon>
        <taxon>Micrococcales</taxon>
        <taxon>Microbacteriaceae</taxon>
        <taxon>Pseudoclavibacter</taxon>
    </lineage>
</organism>
<evidence type="ECO:0000256" key="8">
    <source>
        <dbReference type="ARBA" id="ARBA00072274"/>
    </source>
</evidence>
<dbReference type="RefSeq" id="WP_158035589.1">
    <property type="nucleotide sequence ID" value="NZ_BAAAZV010000018.1"/>
</dbReference>
<dbReference type="PANTHER" id="PTHR21237:SF23">
    <property type="entry name" value="GRPE PROTEIN HOMOLOG, MITOCHONDRIAL"/>
    <property type="match status" value="1"/>
</dbReference>
<name>A0A7C8FU64_9MICO</name>
<comment type="subunit">
    <text evidence="3 10">Homodimer.</text>
</comment>
<dbReference type="GO" id="GO:0006457">
    <property type="term" value="P:protein folding"/>
    <property type="evidence" value="ECO:0007669"/>
    <property type="project" value="InterPro"/>
</dbReference>
<accession>A0A7C8FU64</accession>
<reference evidence="14 15" key="1">
    <citation type="submission" date="2019-09" db="EMBL/GenBank/DDBJ databases">
        <title>Phylogeny of genus Pseudoclavibacter and closely related genus.</title>
        <authorList>
            <person name="Li Y."/>
        </authorList>
    </citation>
    <scope>NUCLEOTIDE SEQUENCE [LARGE SCALE GENOMIC DNA]</scope>
    <source>
        <strain evidence="14 15">JCM 16921</strain>
    </source>
</reference>
<keyword evidence="6 10" id="KW-0143">Chaperone</keyword>
<sequence>MADTTGSAPQDEPRDEDAQTPETAQGASEQSADTSSAASTAGTAEGATASSAPAGDDGADAGADAATGETGETAADETSPDAEESGESSREDKLLDELQRLAAEYKNYRQRTEAQRERDHALAVGDAAKRLFPVFDDLDRAEQAGDLAEGSAFATIASKLRGVGEGLGLERFGAKGEPFDPNLHEAVLQQHSPDVHELVIGEVVQPGYRIGDTLLRAAKVVVLAPAE</sequence>
<dbReference type="InterPro" id="IPR013805">
    <property type="entry name" value="GrpE_CC"/>
</dbReference>
<evidence type="ECO:0000256" key="3">
    <source>
        <dbReference type="ARBA" id="ARBA00011738"/>
    </source>
</evidence>
<evidence type="ECO:0000313" key="14">
    <source>
        <dbReference type="EMBL" id="KAB1633752.1"/>
    </source>
</evidence>
<evidence type="ECO:0000256" key="11">
    <source>
        <dbReference type="RuleBase" id="RU000639"/>
    </source>
</evidence>
<dbReference type="FunFam" id="2.30.22.10:FF:000001">
    <property type="entry name" value="Protein GrpE"/>
    <property type="match status" value="1"/>
</dbReference>
<dbReference type="Proteomes" id="UP000481339">
    <property type="component" value="Unassembled WGS sequence"/>
</dbReference>
<dbReference type="GO" id="GO:0051082">
    <property type="term" value="F:unfolded protein binding"/>
    <property type="evidence" value="ECO:0007669"/>
    <property type="project" value="TreeGrafter"/>
</dbReference>
<dbReference type="InterPro" id="IPR000740">
    <property type="entry name" value="GrpE"/>
</dbReference>
<comment type="similarity">
    <text evidence="2 10 12">Belongs to the GrpE family.</text>
</comment>
<evidence type="ECO:0000256" key="9">
    <source>
        <dbReference type="ARBA" id="ARBA00076414"/>
    </source>
</evidence>
<keyword evidence="4 10" id="KW-0963">Cytoplasm</keyword>
<comment type="caution">
    <text evidence="14">The sequence shown here is derived from an EMBL/GenBank/DDBJ whole genome shotgun (WGS) entry which is preliminary data.</text>
</comment>
<dbReference type="PANTHER" id="PTHR21237">
    <property type="entry name" value="GRPE PROTEIN"/>
    <property type="match status" value="1"/>
</dbReference>
<dbReference type="AlphaFoldDB" id="A0A7C8FU64"/>
<gene>
    <name evidence="10" type="primary">grpE</name>
    <name evidence="14" type="ORF">F8O02_02210</name>
</gene>
<dbReference type="Gene3D" id="2.30.22.10">
    <property type="entry name" value="Head domain of nucleotide exchange factor GrpE"/>
    <property type="match status" value="1"/>
</dbReference>
<dbReference type="SUPFAM" id="SSF51064">
    <property type="entry name" value="Head domain of nucleotide exchange factor GrpE"/>
    <property type="match status" value="1"/>
</dbReference>
<dbReference type="GO" id="GO:0042803">
    <property type="term" value="F:protein homodimerization activity"/>
    <property type="evidence" value="ECO:0007669"/>
    <property type="project" value="InterPro"/>
</dbReference>
<dbReference type="Pfam" id="PF01025">
    <property type="entry name" value="GrpE"/>
    <property type="match status" value="1"/>
</dbReference>
<dbReference type="GO" id="GO:0051087">
    <property type="term" value="F:protein-folding chaperone binding"/>
    <property type="evidence" value="ECO:0007669"/>
    <property type="project" value="InterPro"/>
</dbReference>
<evidence type="ECO:0000256" key="2">
    <source>
        <dbReference type="ARBA" id="ARBA00009054"/>
    </source>
</evidence>
<evidence type="ECO:0000256" key="7">
    <source>
        <dbReference type="ARBA" id="ARBA00053401"/>
    </source>
</evidence>
<feature type="compositionally biased region" description="Acidic residues" evidence="13">
    <location>
        <begin position="74"/>
        <end position="86"/>
    </location>
</feature>
<evidence type="ECO:0000256" key="12">
    <source>
        <dbReference type="RuleBase" id="RU004478"/>
    </source>
</evidence>
<comment type="function">
    <text evidence="7 10 11">Participates actively in the response to hyperosmotic and heat shock by preventing the aggregation of stress-denatured proteins, in association with DnaK and GrpE. It is the nucleotide exchange factor for DnaK and may function as a thermosensor. Unfolded proteins bind initially to DnaJ; upon interaction with the DnaJ-bound protein, DnaK hydrolyzes its bound ATP, resulting in the formation of a stable complex. GrpE releases ADP from DnaK; ATP binding to DnaK triggers the release of the substrate protein, thus completing the reaction cycle. Several rounds of ATP-dependent interactions between DnaJ, DnaK and GrpE are required for fully efficient folding.</text>
</comment>
<dbReference type="PRINTS" id="PR00773">
    <property type="entry name" value="GRPEPROTEIN"/>
</dbReference>
<evidence type="ECO:0000256" key="6">
    <source>
        <dbReference type="ARBA" id="ARBA00023186"/>
    </source>
</evidence>
<evidence type="ECO:0000256" key="10">
    <source>
        <dbReference type="HAMAP-Rule" id="MF_01151"/>
    </source>
</evidence>
<evidence type="ECO:0000256" key="4">
    <source>
        <dbReference type="ARBA" id="ARBA00022490"/>
    </source>
</evidence>
<protein>
    <recommendedName>
        <fullName evidence="8 10">Protein GrpE</fullName>
    </recommendedName>
    <alternativeName>
        <fullName evidence="9 10">HSP-70 cofactor</fullName>
    </alternativeName>
</protein>
<comment type="subcellular location">
    <subcellularLocation>
        <location evidence="1 10">Cytoplasm</location>
    </subcellularLocation>
</comment>
<evidence type="ECO:0000256" key="13">
    <source>
        <dbReference type="SAM" id="MobiDB-lite"/>
    </source>
</evidence>
<evidence type="ECO:0000256" key="5">
    <source>
        <dbReference type="ARBA" id="ARBA00023016"/>
    </source>
</evidence>
<keyword evidence="5 10" id="KW-0346">Stress response</keyword>
<dbReference type="EMBL" id="WBKA01000001">
    <property type="protein sequence ID" value="KAB1633752.1"/>
    <property type="molecule type" value="Genomic_DNA"/>
</dbReference>
<feature type="compositionally biased region" description="Low complexity" evidence="13">
    <location>
        <begin position="27"/>
        <end position="73"/>
    </location>
</feature>
<dbReference type="PROSITE" id="PS01071">
    <property type="entry name" value="GRPE"/>
    <property type="match status" value="1"/>
</dbReference>
<keyword evidence="15" id="KW-1185">Reference proteome</keyword>
<dbReference type="HAMAP" id="MF_01151">
    <property type="entry name" value="GrpE"/>
    <property type="match status" value="1"/>
</dbReference>
<evidence type="ECO:0000313" key="15">
    <source>
        <dbReference type="Proteomes" id="UP000481339"/>
    </source>
</evidence>
<dbReference type="GO" id="GO:0000774">
    <property type="term" value="F:adenyl-nucleotide exchange factor activity"/>
    <property type="evidence" value="ECO:0007669"/>
    <property type="project" value="InterPro"/>
</dbReference>
<dbReference type="CDD" id="cd00446">
    <property type="entry name" value="GrpE"/>
    <property type="match status" value="1"/>
</dbReference>